<feature type="binding site" evidence="17">
    <location>
        <begin position="103"/>
        <end position="105"/>
    </location>
    <ligand>
        <name>S-adenosyl-L-methionine</name>
        <dbReference type="ChEBI" id="CHEBI:59789"/>
    </ligand>
</feature>
<dbReference type="GeneID" id="36516797"/>
<comment type="catalytic activity">
    <reaction evidence="15">
        <text>a 1,2-diacyl-sn-glycero-3-phospho-N,N-dimethylethanolamine + S-adenosyl-L-methionine = a 1,2-diacyl-sn-glycero-3-phosphocholine + S-adenosyl-L-homocysteine + H(+)</text>
        <dbReference type="Rhea" id="RHEA:32739"/>
        <dbReference type="ChEBI" id="CHEBI:15378"/>
        <dbReference type="ChEBI" id="CHEBI:57643"/>
        <dbReference type="ChEBI" id="CHEBI:57856"/>
        <dbReference type="ChEBI" id="CHEBI:59789"/>
        <dbReference type="ChEBI" id="CHEBI:64572"/>
        <dbReference type="EC" id="2.1.1.71"/>
    </reaction>
</comment>
<dbReference type="FunFam" id="1.20.120.1630:FF:000005">
    <property type="entry name" value="Phosphatidylethanolamine N-methyltransferase"/>
    <property type="match status" value="1"/>
</dbReference>
<keyword evidence="3 17" id="KW-0444">Lipid biosynthesis</keyword>
<evidence type="ECO:0000256" key="17">
    <source>
        <dbReference type="HAMAP-Rule" id="MF_03216"/>
    </source>
</evidence>
<feature type="transmembrane region" description="Helical" evidence="19">
    <location>
        <begin position="54"/>
        <end position="71"/>
    </location>
</feature>
<evidence type="ECO:0000256" key="18">
    <source>
        <dbReference type="SAM" id="MobiDB-lite"/>
    </source>
</evidence>
<comment type="catalytic activity">
    <reaction evidence="16 17">
        <text>a 1,2-diacyl-sn-glycero-3-phospho-N-methylethanolamine + S-adenosyl-L-methionine = a 1,2-diacyl-sn-glycero-3-phospho-N,N-dimethylethanolamine + S-adenosyl-L-homocysteine + H(+)</text>
        <dbReference type="Rhea" id="RHEA:32735"/>
        <dbReference type="ChEBI" id="CHEBI:15378"/>
        <dbReference type="ChEBI" id="CHEBI:57856"/>
        <dbReference type="ChEBI" id="CHEBI:59789"/>
        <dbReference type="ChEBI" id="CHEBI:64572"/>
        <dbReference type="ChEBI" id="CHEBI:64573"/>
        <dbReference type="EC" id="2.1.1.71"/>
    </reaction>
</comment>
<keyword evidence="14 17" id="KW-1208">Phospholipid metabolism</keyword>
<dbReference type="GO" id="GO:0032259">
    <property type="term" value="P:methylation"/>
    <property type="evidence" value="ECO:0007669"/>
    <property type="project" value="UniProtKB-KW"/>
</dbReference>
<dbReference type="GO" id="GO:0005789">
    <property type="term" value="C:endoplasmic reticulum membrane"/>
    <property type="evidence" value="ECO:0007669"/>
    <property type="project" value="UniProtKB-SubCell"/>
</dbReference>
<evidence type="ECO:0000256" key="16">
    <source>
        <dbReference type="ARBA" id="ARBA00052459"/>
    </source>
</evidence>
<evidence type="ECO:0000256" key="2">
    <source>
        <dbReference type="ARBA" id="ARBA00005189"/>
    </source>
</evidence>
<dbReference type="HAMAP" id="MF_03216">
    <property type="entry name" value="PLMT"/>
    <property type="match status" value="1"/>
</dbReference>
<sequence length="225" mass="25246">MISDLSLEKTLPIVWNDEASFAAKFIAFNPVFWNIAAQLELRVKLFTKLGLGNRYYGCYILAAIIFSLGIYRDWIYRIALESQPVAPLLDNIYAKVGGAAMFGVGNVLVLSSMWALGITGTYLGDYFGILMDERIASFPFNVCNNPMYIGCYLSFLGVSLWYGKALGFVLSTLMWVMYMVALRFEEPYTERIYSDREKAREAAAESSGSSTGTSRPSTRSRTKRV</sequence>
<dbReference type="InterPro" id="IPR007318">
    <property type="entry name" value="Phopholipid_MeTrfase"/>
</dbReference>
<dbReference type="PANTHER" id="PTHR15458:SF5">
    <property type="entry name" value="PHOSPHATIDYLETHANOLAMINE N-METHYLTRANSFERASE"/>
    <property type="match status" value="1"/>
</dbReference>
<feature type="region of interest" description="Disordered" evidence="18">
    <location>
        <begin position="199"/>
        <end position="225"/>
    </location>
</feature>
<comment type="subcellular location">
    <subcellularLocation>
        <location evidence="17">Endoplasmic reticulum membrane</location>
        <topology evidence="17">Multi-pass membrane protein</topology>
    </subcellularLocation>
    <subcellularLocation>
        <location evidence="17">Mitochondrion membrane</location>
        <topology evidence="17">Multi-pass membrane protein</topology>
    </subcellularLocation>
</comment>
<evidence type="ECO:0000256" key="6">
    <source>
        <dbReference type="ARBA" id="ARBA00022691"/>
    </source>
</evidence>
<gene>
    <name evidence="20" type="ORF">B9G98_03049</name>
</gene>
<keyword evidence="5 17" id="KW-0808">Transferase</keyword>
<dbReference type="PIRSF" id="PIRSF005444">
    <property type="entry name" value="PEMT"/>
    <property type="match status" value="1"/>
</dbReference>
<evidence type="ECO:0000256" key="9">
    <source>
        <dbReference type="ARBA" id="ARBA00022989"/>
    </source>
</evidence>
<evidence type="ECO:0000313" key="20">
    <source>
        <dbReference type="EMBL" id="PRT55429.1"/>
    </source>
</evidence>
<keyword evidence="11 17" id="KW-0496">Mitochondrion</keyword>
<protein>
    <recommendedName>
        <fullName evidence="17">Phosphatidyl-N-methylethanolamine N-methyltransferase</fullName>
        <ecNumber evidence="17">2.1.1.71</ecNumber>
    </recommendedName>
    <alternativeName>
        <fullName evidence="17">Phospholipid methyltransferase</fullName>
        <shortName evidence="17">PLMT</shortName>
    </alternativeName>
</protein>
<keyword evidence="12 17" id="KW-0472">Membrane</keyword>
<evidence type="ECO:0000256" key="5">
    <source>
        <dbReference type="ARBA" id="ARBA00022679"/>
    </source>
</evidence>
<evidence type="ECO:0000256" key="15">
    <source>
        <dbReference type="ARBA" id="ARBA00051252"/>
    </source>
</evidence>
<evidence type="ECO:0000256" key="13">
    <source>
        <dbReference type="ARBA" id="ARBA00023209"/>
    </source>
</evidence>
<dbReference type="EMBL" id="NDIQ01000021">
    <property type="protein sequence ID" value="PRT55429.1"/>
    <property type="molecule type" value="Genomic_DNA"/>
</dbReference>
<evidence type="ECO:0000256" key="14">
    <source>
        <dbReference type="ARBA" id="ARBA00023264"/>
    </source>
</evidence>
<dbReference type="GO" id="GO:0031966">
    <property type="term" value="C:mitochondrial membrane"/>
    <property type="evidence" value="ECO:0007669"/>
    <property type="project" value="UniProtKB-SubCell"/>
</dbReference>
<feature type="compositionally biased region" description="Low complexity" evidence="18">
    <location>
        <begin position="204"/>
        <end position="217"/>
    </location>
</feature>
<feature type="binding site" evidence="17">
    <location>
        <begin position="185"/>
        <end position="186"/>
    </location>
    <ligand>
        <name>S-adenosyl-L-methionine</name>
        <dbReference type="ChEBI" id="CHEBI:59789"/>
    </ligand>
</feature>
<keyword evidence="7 17" id="KW-0812">Transmembrane</keyword>
<dbReference type="UniPathway" id="UPA00753"/>
<evidence type="ECO:0000256" key="3">
    <source>
        <dbReference type="ARBA" id="ARBA00022516"/>
    </source>
</evidence>
<dbReference type="Pfam" id="PF04191">
    <property type="entry name" value="PEMT"/>
    <property type="match status" value="1"/>
</dbReference>
<dbReference type="Gene3D" id="1.20.120.1630">
    <property type="match status" value="1"/>
</dbReference>
<comment type="pathway">
    <text evidence="2">Lipid metabolism.</text>
</comment>
<name>A0A2T0FKC7_9ASCO</name>
<evidence type="ECO:0000256" key="7">
    <source>
        <dbReference type="ARBA" id="ARBA00022692"/>
    </source>
</evidence>
<feature type="topological domain" description="Cytoplasmic" evidence="17">
    <location>
        <begin position="184"/>
        <end position="225"/>
    </location>
</feature>
<feature type="topological domain" description="Lumenal" evidence="17">
    <location>
        <begin position="120"/>
        <end position="162"/>
    </location>
</feature>
<dbReference type="OrthoDB" id="8300106at2759"/>
<dbReference type="Proteomes" id="UP000238350">
    <property type="component" value="Unassembled WGS sequence"/>
</dbReference>
<dbReference type="STRING" id="45607.A0A2T0FKC7"/>
<evidence type="ECO:0000256" key="10">
    <source>
        <dbReference type="ARBA" id="ARBA00023098"/>
    </source>
</evidence>
<dbReference type="PROSITE" id="PS51599">
    <property type="entry name" value="SAM_PEMT_PEM2"/>
    <property type="match status" value="1"/>
</dbReference>
<evidence type="ECO:0000256" key="8">
    <source>
        <dbReference type="ARBA" id="ARBA00022824"/>
    </source>
</evidence>
<feature type="transmembrane region" description="Helical" evidence="19">
    <location>
        <begin position="92"/>
        <end position="116"/>
    </location>
</feature>
<comment type="caution">
    <text evidence="20">The sequence shown here is derived from an EMBL/GenBank/DDBJ whole genome shotgun (WGS) entry which is preliminary data.</text>
</comment>
<dbReference type="AlphaFoldDB" id="A0A2T0FKC7"/>
<comment type="function">
    <text evidence="17">Catalyzes the second two steps of the methylation pathway of phosphatidylcholine biosynthesis, the SAM-dependent methylation of phosphatidylmonomethylethanolamine (PMME) to phosphatidyldimethylethanolamine (PDME) and of PDME to phosphatidylcholine (PC).</text>
</comment>
<feature type="transmembrane region" description="Helical" evidence="19">
    <location>
        <begin position="161"/>
        <end position="181"/>
    </location>
</feature>
<feature type="topological domain" description="Lumenal" evidence="17">
    <location>
        <begin position="38"/>
        <end position="49"/>
    </location>
</feature>
<evidence type="ECO:0000313" key="21">
    <source>
        <dbReference type="Proteomes" id="UP000238350"/>
    </source>
</evidence>
<proteinExistence type="inferred from homology"/>
<keyword evidence="13 17" id="KW-0594">Phospholipid biosynthesis</keyword>
<keyword evidence="10 17" id="KW-0443">Lipid metabolism</keyword>
<dbReference type="GO" id="GO:0000773">
    <property type="term" value="F:phosphatidyl-N-methylethanolamine N-methyltransferase activity"/>
    <property type="evidence" value="ECO:0007669"/>
    <property type="project" value="UniProtKB-UniRule"/>
</dbReference>
<dbReference type="RefSeq" id="XP_024665374.1">
    <property type="nucleotide sequence ID" value="XM_024809606.1"/>
</dbReference>
<dbReference type="PANTHER" id="PTHR15458">
    <property type="entry name" value="PHOSPHATIDYLETHANOLAMINE N-METHYLTRANSFERASE"/>
    <property type="match status" value="1"/>
</dbReference>
<comment type="similarity">
    <text evidence="17">Belongs to the class VI-like SAM-binding methyltransferase superfamily. PEMT/PEM2 methyltransferase family.</text>
</comment>
<accession>A0A2T0FKC7</accession>
<reference evidence="20 21" key="1">
    <citation type="submission" date="2017-04" db="EMBL/GenBank/DDBJ databases">
        <title>Genome sequencing of [Candida] sorbophila.</title>
        <authorList>
            <person name="Ahn J.O."/>
        </authorList>
    </citation>
    <scope>NUCLEOTIDE SEQUENCE [LARGE SCALE GENOMIC DNA]</scope>
    <source>
        <strain evidence="20 21">DS02</strain>
    </source>
</reference>
<organism evidence="20 21">
    <name type="scientific">Wickerhamiella sorbophila</name>
    <dbReference type="NCBI Taxonomy" id="45607"/>
    <lineage>
        <taxon>Eukaryota</taxon>
        <taxon>Fungi</taxon>
        <taxon>Dikarya</taxon>
        <taxon>Ascomycota</taxon>
        <taxon>Saccharomycotina</taxon>
        <taxon>Dipodascomycetes</taxon>
        <taxon>Dipodascales</taxon>
        <taxon>Trichomonascaceae</taxon>
        <taxon>Wickerhamiella</taxon>
    </lineage>
</organism>
<keyword evidence="4 17" id="KW-0489">Methyltransferase</keyword>
<feature type="topological domain" description="Lumenal" evidence="17">
    <location>
        <begin position="1"/>
        <end position="9"/>
    </location>
</feature>
<evidence type="ECO:0000256" key="19">
    <source>
        <dbReference type="SAM" id="Phobius"/>
    </source>
</evidence>
<dbReference type="InterPro" id="IPR024960">
    <property type="entry name" value="PEMT/MFAP"/>
</dbReference>
<dbReference type="EC" id="2.1.1.71" evidence="17"/>
<comment type="caution">
    <text evidence="17">Lacks conserved residue(s) required for the propagation of feature annotation.</text>
</comment>
<comment type="pathway">
    <text evidence="1 17">Phospholipid metabolism; phosphatidylcholine biosynthesis.</text>
</comment>
<dbReference type="GO" id="GO:0006656">
    <property type="term" value="P:phosphatidylcholine biosynthetic process"/>
    <property type="evidence" value="ECO:0007669"/>
    <property type="project" value="UniProtKB-UniRule"/>
</dbReference>
<keyword evidence="9 17" id="KW-1133">Transmembrane helix</keyword>
<keyword evidence="6 17" id="KW-0949">S-adenosyl-L-methionine</keyword>
<evidence type="ECO:0000256" key="1">
    <source>
        <dbReference type="ARBA" id="ARBA00004969"/>
    </source>
</evidence>
<evidence type="ECO:0000256" key="12">
    <source>
        <dbReference type="ARBA" id="ARBA00023136"/>
    </source>
</evidence>
<evidence type="ECO:0000256" key="4">
    <source>
        <dbReference type="ARBA" id="ARBA00022603"/>
    </source>
</evidence>
<feature type="topological domain" description="Cytoplasmic" evidence="17">
    <location>
        <begin position="72"/>
        <end position="98"/>
    </location>
</feature>
<evidence type="ECO:0000256" key="11">
    <source>
        <dbReference type="ARBA" id="ARBA00023128"/>
    </source>
</evidence>
<keyword evidence="8 17" id="KW-0256">Endoplasmic reticulum</keyword>
<keyword evidence="21" id="KW-1185">Reference proteome</keyword>